<dbReference type="PANTHER" id="PTHR19288">
    <property type="entry name" value="4-NITROPHENYLPHOSPHATASE-RELATED"/>
    <property type="match status" value="1"/>
</dbReference>
<dbReference type="Proteomes" id="UP001595632">
    <property type="component" value="Unassembled WGS sequence"/>
</dbReference>
<organism evidence="1 2">
    <name type="scientific">Psychromarinibacter halotolerans</name>
    <dbReference type="NCBI Taxonomy" id="1775175"/>
    <lineage>
        <taxon>Bacteria</taxon>
        <taxon>Pseudomonadati</taxon>
        <taxon>Pseudomonadota</taxon>
        <taxon>Alphaproteobacteria</taxon>
        <taxon>Rhodobacterales</taxon>
        <taxon>Paracoccaceae</taxon>
        <taxon>Psychromarinibacter</taxon>
    </lineage>
</organism>
<protein>
    <submittedName>
        <fullName evidence="1">TIGR01459 family HAD-type hydrolase</fullName>
    </submittedName>
</protein>
<name>A0ABV7GL14_9RHOB</name>
<dbReference type="CDD" id="cd07525">
    <property type="entry name" value="HAD_like"/>
    <property type="match status" value="1"/>
</dbReference>
<keyword evidence="1" id="KW-0378">Hydrolase</keyword>
<keyword evidence="2" id="KW-1185">Reference proteome</keyword>
<dbReference type="InterPro" id="IPR006356">
    <property type="entry name" value="HAD-SF_hydro_IIA_hyp3"/>
</dbReference>
<dbReference type="Pfam" id="PF13344">
    <property type="entry name" value="Hydrolase_6"/>
    <property type="match status" value="1"/>
</dbReference>
<dbReference type="EMBL" id="JBHRTB010000010">
    <property type="protein sequence ID" value="MFC3142277.1"/>
    <property type="molecule type" value="Genomic_DNA"/>
</dbReference>
<dbReference type="InterPro" id="IPR023214">
    <property type="entry name" value="HAD_sf"/>
</dbReference>
<evidence type="ECO:0000313" key="1">
    <source>
        <dbReference type="EMBL" id="MFC3142277.1"/>
    </source>
</evidence>
<proteinExistence type="predicted"/>
<dbReference type="NCBIfam" id="TIGR01459">
    <property type="entry name" value="HAD-SF-IIA-hyp4"/>
    <property type="match status" value="1"/>
</dbReference>
<sequence>MTRIVHALSDISADYDALFCDVWGCVHNGREAFPEAVAALQAFRAKGGTVVLVTNAPRAWTEVAKGLDDIGVPRDAWDAIATSGDSARTALFTGAVGNKVHFIGYESDRTIFEPPKILNDPISVEVVPLADAEGLVVAGPEDPYADPSVYKGEFLFAKTKGMKLLCMNPDVIVDVGTKRQWCAGALAEMYTEMGGESLYFGKPHPPIYDLARRRLAALERDVPEARILCVGDGIHTDVQGAVGEDLDVLFVAGGLAAEETLDGAHPHSDRLDAWLATKGYDPTYSIGFLR</sequence>
<dbReference type="RefSeq" id="WP_275634064.1">
    <property type="nucleotide sequence ID" value="NZ_JARGYD010000007.1"/>
</dbReference>
<dbReference type="SUPFAM" id="SSF56784">
    <property type="entry name" value="HAD-like"/>
    <property type="match status" value="1"/>
</dbReference>
<reference evidence="2" key="1">
    <citation type="journal article" date="2019" name="Int. J. Syst. Evol. Microbiol.">
        <title>The Global Catalogue of Microorganisms (GCM) 10K type strain sequencing project: providing services to taxonomists for standard genome sequencing and annotation.</title>
        <authorList>
            <consortium name="The Broad Institute Genomics Platform"/>
            <consortium name="The Broad Institute Genome Sequencing Center for Infectious Disease"/>
            <person name="Wu L."/>
            <person name="Ma J."/>
        </authorList>
    </citation>
    <scope>NUCLEOTIDE SEQUENCE [LARGE SCALE GENOMIC DNA]</scope>
    <source>
        <strain evidence="2">KCTC 52366</strain>
    </source>
</reference>
<dbReference type="PANTHER" id="PTHR19288:SF90">
    <property type="entry name" value="OS08G0542600 PROTEIN"/>
    <property type="match status" value="1"/>
</dbReference>
<dbReference type="InterPro" id="IPR036412">
    <property type="entry name" value="HAD-like_sf"/>
</dbReference>
<dbReference type="Gene3D" id="3.40.50.1000">
    <property type="entry name" value="HAD superfamily/HAD-like"/>
    <property type="match status" value="2"/>
</dbReference>
<dbReference type="InterPro" id="IPR006357">
    <property type="entry name" value="HAD-SF_hydro_IIA"/>
</dbReference>
<accession>A0ABV7GL14</accession>
<dbReference type="GO" id="GO:0016787">
    <property type="term" value="F:hydrolase activity"/>
    <property type="evidence" value="ECO:0007669"/>
    <property type="project" value="UniProtKB-KW"/>
</dbReference>
<dbReference type="Pfam" id="PF13242">
    <property type="entry name" value="Hydrolase_like"/>
    <property type="match status" value="1"/>
</dbReference>
<comment type="caution">
    <text evidence="1">The sequence shown here is derived from an EMBL/GenBank/DDBJ whole genome shotgun (WGS) entry which is preliminary data.</text>
</comment>
<gene>
    <name evidence="1" type="ORF">ACFOGP_06130</name>
</gene>
<evidence type="ECO:0000313" key="2">
    <source>
        <dbReference type="Proteomes" id="UP001595632"/>
    </source>
</evidence>